<reference evidence="3" key="1">
    <citation type="submission" date="2020-05" db="EMBL/GenBank/DDBJ databases">
        <authorList>
            <person name="Chiriac C."/>
            <person name="Salcher M."/>
            <person name="Ghai R."/>
            <person name="Kavagutti S V."/>
        </authorList>
    </citation>
    <scope>NUCLEOTIDE SEQUENCE</scope>
</reference>
<evidence type="ECO:0000313" key="2">
    <source>
        <dbReference type="EMBL" id="CAB4157029.1"/>
    </source>
</evidence>
<organism evidence="3">
    <name type="scientific">uncultured Caudovirales phage</name>
    <dbReference type="NCBI Taxonomy" id="2100421"/>
    <lineage>
        <taxon>Viruses</taxon>
        <taxon>Duplodnaviria</taxon>
        <taxon>Heunggongvirae</taxon>
        <taxon>Uroviricota</taxon>
        <taxon>Caudoviricetes</taxon>
        <taxon>Peduoviridae</taxon>
        <taxon>Maltschvirus</taxon>
        <taxon>Maltschvirus maltsch</taxon>
    </lineage>
</organism>
<protein>
    <submittedName>
        <fullName evidence="3">Uncharacterized protein</fullName>
    </submittedName>
</protein>
<feature type="region of interest" description="Disordered" evidence="1">
    <location>
        <begin position="29"/>
        <end position="65"/>
    </location>
</feature>
<dbReference type="EMBL" id="LR796648">
    <property type="protein sequence ID" value="CAB4157029.1"/>
    <property type="molecule type" value="Genomic_DNA"/>
</dbReference>
<evidence type="ECO:0000256" key="1">
    <source>
        <dbReference type="SAM" id="MobiDB-lite"/>
    </source>
</evidence>
<sequence>MNPDVIRLILEKAANLREAQAFIEHISATPPVVPPSEPAPVVVPSKPEPPRKRKRAPNLLAKSGGNRWPDDHLAIIRQCKTDADIAAAAELFGRTPDAVKRQLWRGAKGAVS</sequence>
<evidence type="ECO:0000313" key="3">
    <source>
        <dbReference type="EMBL" id="CAB5225530.1"/>
    </source>
</evidence>
<name>A0A6J7X4P6_9CAUD</name>
<gene>
    <name evidence="2" type="ORF">UFOVP675_57</name>
    <name evidence="3" type="ORF">UFOVP747_42</name>
</gene>
<proteinExistence type="predicted"/>
<accession>A0A6J7X4P6</accession>
<dbReference type="EMBL" id="LR798343">
    <property type="protein sequence ID" value="CAB5225530.1"/>
    <property type="molecule type" value="Genomic_DNA"/>
</dbReference>